<evidence type="ECO:0000313" key="1">
    <source>
        <dbReference type="EMBL" id="EMI19293.1"/>
    </source>
</evidence>
<accession>M5RJ17</accession>
<keyword evidence="2" id="KW-1185">Reference proteome</keyword>
<organism evidence="1 2">
    <name type="scientific">Rhodopirellula maiorica SM1</name>
    <dbReference type="NCBI Taxonomy" id="1265738"/>
    <lineage>
        <taxon>Bacteria</taxon>
        <taxon>Pseudomonadati</taxon>
        <taxon>Planctomycetota</taxon>
        <taxon>Planctomycetia</taxon>
        <taxon>Pirellulales</taxon>
        <taxon>Pirellulaceae</taxon>
        <taxon>Novipirellula</taxon>
    </lineage>
</organism>
<name>M5RJ17_9BACT</name>
<gene>
    <name evidence="1" type="ORF">RMSM_03797</name>
</gene>
<protein>
    <submittedName>
        <fullName evidence="1">Uncharacterized protein</fullName>
    </submittedName>
</protein>
<reference evidence="1 2" key="1">
    <citation type="journal article" date="2013" name="Mar. Genomics">
        <title>Expression of sulfatases in Rhodopirellula baltica and the diversity of sulfatases in the genus Rhodopirellula.</title>
        <authorList>
            <person name="Wegner C.E."/>
            <person name="Richter-Heitmann T."/>
            <person name="Klindworth A."/>
            <person name="Klockow C."/>
            <person name="Richter M."/>
            <person name="Achstetter T."/>
            <person name="Glockner F.O."/>
            <person name="Harder J."/>
        </authorList>
    </citation>
    <scope>NUCLEOTIDE SEQUENCE [LARGE SCALE GENOMIC DNA]</scope>
    <source>
        <strain evidence="1 2">SM1</strain>
    </source>
</reference>
<dbReference type="EMBL" id="ANOG01000542">
    <property type="protein sequence ID" value="EMI19293.1"/>
    <property type="molecule type" value="Genomic_DNA"/>
</dbReference>
<dbReference type="AlphaFoldDB" id="M5RJ17"/>
<comment type="caution">
    <text evidence="1">The sequence shown here is derived from an EMBL/GenBank/DDBJ whole genome shotgun (WGS) entry which is preliminary data.</text>
</comment>
<proteinExistence type="predicted"/>
<evidence type="ECO:0000313" key="2">
    <source>
        <dbReference type="Proteomes" id="UP000011991"/>
    </source>
</evidence>
<dbReference type="Proteomes" id="UP000011991">
    <property type="component" value="Unassembled WGS sequence"/>
</dbReference>
<sequence length="53" mass="5841">MITVVKLLGNLSDLLVHSLPSLPMQAMCRITIFTDDRGVMAAQPHRPRTPGLK</sequence>